<name>A0AC59YAQ1_RANTA</name>
<dbReference type="EMBL" id="OX596095">
    <property type="protein sequence ID" value="CAM9516425.1"/>
    <property type="molecule type" value="Genomic_DNA"/>
</dbReference>
<organism evidence="1 2">
    <name type="scientific">Rangifer tarandus platyrhynchus</name>
    <name type="common">Svalbard reindeer</name>
    <dbReference type="NCBI Taxonomy" id="3082113"/>
    <lineage>
        <taxon>Eukaryota</taxon>
        <taxon>Metazoa</taxon>
        <taxon>Chordata</taxon>
        <taxon>Craniata</taxon>
        <taxon>Vertebrata</taxon>
        <taxon>Euteleostomi</taxon>
        <taxon>Mammalia</taxon>
        <taxon>Eutheria</taxon>
        <taxon>Laurasiatheria</taxon>
        <taxon>Artiodactyla</taxon>
        <taxon>Ruminantia</taxon>
        <taxon>Pecora</taxon>
        <taxon>Cervidae</taxon>
        <taxon>Odocoileinae</taxon>
        <taxon>Rangifer</taxon>
    </lineage>
</organism>
<dbReference type="Proteomes" id="UP001162501">
    <property type="component" value="Chromosome 11"/>
</dbReference>
<evidence type="ECO:0000313" key="2">
    <source>
        <dbReference type="Proteomes" id="UP001162501"/>
    </source>
</evidence>
<gene>
    <name evidence="1" type="ORF">MRATA1EN22A_LOCUS3630</name>
</gene>
<accession>A0AC59YAQ1</accession>
<sequence>MAEPPLVLTPLETVIVLQLLTEKSPLDRGHAAWTGATCRAVNPRCMASLPESATGRLPTVSQQLWKPMRAEVDWPGCPEGPRSKRWSLRSKPGLPGPDLSP</sequence>
<protein>
    <submittedName>
        <fullName evidence="1">Uncharacterized protein</fullName>
    </submittedName>
</protein>
<evidence type="ECO:0000313" key="1">
    <source>
        <dbReference type="EMBL" id="CAM9516425.1"/>
    </source>
</evidence>
<reference evidence="1" key="1">
    <citation type="submission" date="2023-05" db="EMBL/GenBank/DDBJ databases">
        <authorList>
            <consortium name="ELIXIR-Norway"/>
        </authorList>
    </citation>
    <scope>NUCLEOTIDE SEQUENCE</scope>
</reference>
<reference evidence="1" key="2">
    <citation type="submission" date="2025-03" db="EMBL/GenBank/DDBJ databases">
        <authorList>
            <consortium name="ELIXIR-Norway"/>
            <consortium name="Elixir Norway"/>
        </authorList>
    </citation>
    <scope>NUCLEOTIDE SEQUENCE</scope>
</reference>
<proteinExistence type="predicted"/>